<feature type="transmembrane region" description="Helical" evidence="5">
    <location>
        <begin position="12"/>
        <end position="33"/>
    </location>
</feature>
<keyword evidence="4" id="KW-0732">Signal</keyword>
<protein>
    <submittedName>
        <fullName evidence="7">Putative conserved secreted protein ovary overexpressed</fullName>
    </submittedName>
</protein>
<feature type="domain" description="FAM69 protein-kinase" evidence="6">
    <location>
        <begin position="184"/>
        <end position="379"/>
    </location>
</feature>
<evidence type="ECO:0000259" key="6">
    <source>
        <dbReference type="Pfam" id="PF12260"/>
    </source>
</evidence>
<keyword evidence="5" id="KW-0812">Transmembrane</keyword>
<dbReference type="AlphaFoldDB" id="A0A6M2D2M4"/>
<keyword evidence="5" id="KW-0472">Membrane</keyword>
<sequence>MALIRYSRARWRLFWLLTSCVFLYAIFLLSFHIEPASEAFHEFHKCPACFGDAFCPHMHDVKLTGWYSRSLLRFFNVKNVFMGELNGTRVVVKKLAHDDEFREVDRRWCRSRRCNVASAVRSTVDSGQSHEAALMKHLFAVRKEQDMTACPSSRLIRRMLMMLSYSPLMVARRQGASRAADVLAYTVTVNAEPLLLQTFPRMDDWPFPTLLGSCGRTIVETYEGEPLSNFEQASWTVRANISLQLLDMADLMTENPTQYALYMTDVSMDNFAVNDQGEVRLIDLENIIVVDRMQVRAERRPGWKQWLEHREEMCHDCLSFNAEDLCSHSASDHNFYAVCSGMLAPRAFYSSYGGLMHDIPKSVDEQYGLSALLAMCDQPRNSKENRFVASRLLRRALDRVLRATTTTSKDRAL</sequence>
<evidence type="ECO:0000256" key="5">
    <source>
        <dbReference type="SAM" id="Phobius"/>
    </source>
</evidence>
<dbReference type="Pfam" id="PF12260">
    <property type="entry name" value="PIP49_C"/>
    <property type="match status" value="1"/>
</dbReference>
<organism evidence="7">
    <name type="scientific">Rhipicephalus microplus</name>
    <name type="common">Cattle tick</name>
    <name type="synonym">Boophilus microplus</name>
    <dbReference type="NCBI Taxonomy" id="6941"/>
    <lineage>
        <taxon>Eukaryota</taxon>
        <taxon>Metazoa</taxon>
        <taxon>Ecdysozoa</taxon>
        <taxon>Arthropoda</taxon>
        <taxon>Chelicerata</taxon>
        <taxon>Arachnida</taxon>
        <taxon>Acari</taxon>
        <taxon>Parasitiformes</taxon>
        <taxon>Ixodida</taxon>
        <taxon>Ixodoidea</taxon>
        <taxon>Ixodidae</taxon>
        <taxon>Rhipicephalinae</taxon>
        <taxon>Rhipicephalus</taxon>
        <taxon>Boophilus</taxon>
    </lineage>
</organism>
<keyword evidence="5" id="KW-1133">Transmembrane helix</keyword>
<dbReference type="PANTHER" id="PTHR32073">
    <property type="entry name" value="GH11358P"/>
    <property type="match status" value="1"/>
</dbReference>
<comment type="similarity">
    <text evidence="2">Belongs to the DIPK family.</text>
</comment>
<name>A0A6M2D2M4_RHIMP</name>
<evidence type="ECO:0000256" key="3">
    <source>
        <dbReference type="ARBA" id="ARBA00022525"/>
    </source>
</evidence>
<comment type="subcellular location">
    <subcellularLocation>
        <location evidence="1">Secreted</location>
    </subcellularLocation>
</comment>
<evidence type="ECO:0000256" key="1">
    <source>
        <dbReference type="ARBA" id="ARBA00004613"/>
    </source>
</evidence>
<evidence type="ECO:0000313" key="7">
    <source>
        <dbReference type="EMBL" id="NOV39711.1"/>
    </source>
</evidence>
<evidence type="ECO:0000256" key="4">
    <source>
        <dbReference type="ARBA" id="ARBA00022729"/>
    </source>
</evidence>
<accession>A0A6M2D2M4</accession>
<dbReference type="EMBL" id="GHWJ01006974">
    <property type="protein sequence ID" value="NOV39711.1"/>
    <property type="molecule type" value="Transcribed_RNA"/>
</dbReference>
<dbReference type="VEuPathDB" id="VectorBase:LOC119159699"/>
<dbReference type="OrthoDB" id="10035316at2759"/>
<dbReference type="GO" id="GO:0005576">
    <property type="term" value="C:extracellular region"/>
    <property type="evidence" value="ECO:0007669"/>
    <property type="project" value="UniProtKB-SubCell"/>
</dbReference>
<dbReference type="PANTHER" id="PTHR32073:SF7">
    <property type="entry name" value="GH11358P"/>
    <property type="match status" value="1"/>
</dbReference>
<dbReference type="InterPro" id="IPR022049">
    <property type="entry name" value="FAM69_kinase_dom"/>
</dbReference>
<reference evidence="7" key="1">
    <citation type="submission" date="2019-09" db="EMBL/GenBank/DDBJ databases">
        <title>Organ-specific transcriptomic study of the physiology of the cattle tick, Rhipicephalus microplus.</title>
        <authorList>
            <person name="Tirloni L."/>
            <person name="Braz G."/>
            <person name="Gandara A.C.P."/>
            <person name="Sabadin G.A."/>
            <person name="da Silva R.M."/>
            <person name="Guizzo M.G."/>
            <person name="Machado J.A."/>
            <person name="Costa E.P."/>
            <person name="Gomes H.F."/>
            <person name="Moraes J."/>
            <person name="Mota M.B.S."/>
            <person name="Mesquita R.D."/>
            <person name="Alvarenga P.H."/>
            <person name="Alves F."/>
            <person name="Seixas A."/>
            <person name="da Fonseca R.N."/>
            <person name="Fogaca A."/>
            <person name="Logullo C."/>
            <person name="Tanaka A."/>
            <person name="Daffre S."/>
            <person name="Termignoni C."/>
            <person name="Vaz I.S.Jr."/>
            <person name="Oliveira P.L."/>
            <person name="Ribeiro J.M."/>
        </authorList>
    </citation>
    <scope>NUCLEOTIDE SEQUENCE</scope>
    <source>
        <strain evidence="7">Porto Alegre</strain>
    </source>
</reference>
<evidence type="ECO:0000256" key="2">
    <source>
        <dbReference type="ARBA" id="ARBA00006338"/>
    </source>
</evidence>
<keyword evidence="3" id="KW-0964">Secreted</keyword>
<proteinExistence type="inferred from homology"/>
<dbReference type="InterPro" id="IPR020519">
    <property type="entry name" value="DIPK2A/B"/>
</dbReference>